<dbReference type="AlphaFoldDB" id="A0A1H9CL33"/>
<dbReference type="GO" id="GO:0006284">
    <property type="term" value="P:base-excision repair"/>
    <property type="evidence" value="ECO:0007669"/>
    <property type="project" value="InterPro"/>
</dbReference>
<dbReference type="PANTHER" id="PTHR30037">
    <property type="entry name" value="DNA-3-METHYLADENINE GLYCOSYLASE 1"/>
    <property type="match status" value="1"/>
</dbReference>
<reference evidence="3" key="1">
    <citation type="submission" date="2016-10" db="EMBL/GenBank/DDBJ databases">
        <authorList>
            <person name="Varghese N."/>
            <person name="Submissions S."/>
        </authorList>
    </citation>
    <scope>NUCLEOTIDE SEQUENCE [LARGE SCALE GENOMIC DNA]</scope>
    <source>
        <strain evidence="3">DSM 18887</strain>
    </source>
</reference>
<dbReference type="Gene3D" id="1.10.340.30">
    <property type="entry name" value="Hypothetical protein, domain 2"/>
    <property type="match status" value="1"/>
</dbReference>
<dbReference type="Pfam" id="PF03352">
    <property type="entry name" value="Adenine_glyco"/>
    <property type="match status" value="1"/>
</dbReference>
<organism evidence="2 3">
    <name type="scientific">Amphritea atlantica</name>
    <dbReference type="NCBI Taxonomy" id="355243"/>
    <lineage>
        <taxon>Bacteria</taxon>
        <taxon>Pseudomonadati</taxon>
        <taxon>Pseudomonadota</taxon>
        <taxon>Gammaproteobacteria</taxon>
        <taxon>Oceanospirillales</taxon>
        <taxon>Oceanospirillaceae</taxon>
        <taxon>Amphritea</taxon>
    </lineage>
</organism>
<dbReference type="GO" id="GO:0008725">
    <property type="term" value="F:DNA-3-methyladenine glycosylase activity"/>
    <property type="evidence" value="ECO:0007669"/>
    <property type="project" value="InterPro"/>
</dbReference>
<dbReference type="STRING" id="355243.SAMN03080615_00032"/>
<dbReference type="SUPFAM" id="SSF48150">
    <property type="entry name" value="DNA-glycosylase"/>
    <property type="match status" value="1"/>
</dbReference>
<feature type="binding site" evidence="1">
    <location>
        <position position="181"/>
    </location>
    <ligand>
        <name>Zn(2+)</name>
        <dbReference type="ChEBI" id="CHEBI:29105"/>
    </ligand>
</feature>
<dbReference type="PANTHER" id="PTHR30037:SF4">
    <property type="entry name" value="DNA-3-METHYLADENINE GLYCOSYLASE I"/>
    <property type="match status" value="1"/>
</dbReference>
<keyword evidence="1" id="KW-0479">Metal-binding</keyword>
<proteinExistence type="predicted"/>
<evidence type="ECO:0000313" key="3">
    <source>
        <dbReference type="Proteomes" id="UP000198749"/>
    </source>
</evidence>
<name>A0A1H9CL33_9GAMM</name>
<dbReference type="InterPro" id="IPR005019">
    <property type="entry name" value="Adenine_glyco"/>
</dbReference>
<protein>
    <submittedName>
        <fullName evidence="2">DNA-3-methyladenine glycosylase I</fullName>
    </submittedName>
</protein>
<dbReference type="EMBL" id="FOGB01000001">
    <property type="protein sequence ID" value="SEQ01757.1"/>
    <property type="molecule type" value="Genomic_DNA"/>
</dbReference>
<dbReference type="OrthoDB" id="9807664at2"/>
<sequence>MSKIIKGPDGKARCSWCSQAPEFVDYHDIEWGYPVDDDYRLFEKLCLESFQSGLSWRTILAKRENFRAAFHNFDFEIIACFTEKDIDQLLQDKGIVRHRGKIEAVINNAKRAKELIKEEGSLAAFFWRYEPDQHNLAEPQTVSTCEESVALSKDLKKKGWKFVGPTTVYAFMQAMGLINDHAKGCVGRSKAESARKKFKRP</sequence>
<dbReference type="GO" id="GO:0046872">
    <property type="term" value="F:metal ion binding"/>
    <property type="evidence" value="ECO:0007669"/>
    <property type="project" value="UniProtKB-KW"/>
</dbReference>
<dbReference type="InterPro" id="IPR011257">
    <property type="entry name" value="DNA_glycosylase"/>
</dbReference>
<keyword evidence="3" id="KW-1185">Reference proteome</keyword>
<dbReference type="RefSeq" id="WP_091352328.1">
    <property type="nucleotide sequence ID" value="NZ_AP025284.1"/>
</dbReference>
<dbReference type="Proteomes" id="UP000198749">
    <property type="component" value="Unassembled WGS sequence"/>
</dbReference>
<evidence type="ECO:0000313" key="2">
    <source>
        <dbReference type="EMBL" id="SEQ01757.1"/>
    </source>
</evidence>
<dbReference type="InterPro" id="IPR052891">
    <property type="entry name" value="DNA-3mA_glycosylase"/>
</dbReference>
<feature type="binding site" evidence="1">
    <location>
        <position position="27"/>
    </location>
    <ligand>
        <name>Zn(2+)</name>
        <dbReference type="ChEBI" id="CHEBI:29105"/>
    </ligand>
</feature>
<gene>
    <name evidence="2" type="ORF">SAMN03080615_00032</name>
</gene>
<accession>A0A1H9CL33</accession>
<keyword evidence="1" id="KW-0862">Zinc</keyword>
<feature type="binding site" evidence="1">
    <location>
        <position position="185"/>
    </location>
    <ligand>
        <name>Zn(2+)</name>
        <dbReference type="ChEBI" id="CHEBI:29105"/>
    </ligand>
</feature>
<evidence type="ECO:0000256" key="1">
    <source>
        <dbReference type="PIRSR" id="PIRSR605019-1"/>
    </source>
</evidence>
<feature type="binding site" evidence="1">
    <location>
        <position position="14"/>
    </location>
    <ligand>
        <name>Zn(2+)</name>
        <dbReference type="ChEBI" id="CHEBI:29105"/>
    </ligand>
</feature>